<evidence type="ECO:0000313" key="4">
    <source>
        <dbReference type="EMBL" id="MEN2768669.1"/>
    </source>
</evidence>
<dbReference type="InterPro" id="IPR058780">
    <property type="entry name" value="YhfM-like_dom"/>
</dbReference>
<comment type="caution">
    <text evidence="4">The sequence shown here is derived from an EMBL/GenBank/DDBJ whole genome shotgun (WGS) entry which is preliminary data.</text>
</comment>
<feature type="transmembrane region" description="Helical" evidence="1">
    <location>
        <begin position="135"/>
        <end position="156"/>
    </location>
</feature>
<sequence>MKRLCWLILITTLLLSLSGCHHIKLGNVKEISLYHNDEHHYTFTKEKNKDEIKVFINAVQDVKKQRGIIDMPADYYRIMIKTEDDVTYGYSVWTNPDSSLILENSTSKYAQISNTLSKKLHQVVTQYNVSSSSSFNFISVGIALPIFILLIILFDCGSIKKVKRR</sequence>
<dbReference type="EMBL" id="JBDIML010000006">
    <property type="protein sequence ID" value="MEN2768669.1"/>
    <property type="molecule type" value="Genomic_DNA"/>
</dbReference>
<gene>
    <name evidence="4" type="ORF">ABC228_15910</name>
</gene>
<feature type="chain" id="PRO_5045727729" description="YhfM-like domain-containing protein" evidence="2">
    <location>
        <begin position="24"/>
        <end position="165"/>
    </location>
</feature>
<keyword evidence="2" id="KW-0732">Signal</keyword>
<dbReference type="Pfam" id="PF26353">
    <property type="entry name" value="YhfM"/>
    <property type="match status" value="1"/>
</dbReference>
<organism evidence="4 5">
    <name type="scientific">Ornithinibacillus xuwenensis</name>
    <dbReference type="NCBI Taxonomy" id="3144668"/>
    <lineage>
        <taxon>Bacteria</taxon>
        <taxon>Bacillati</taxon>
        <taxon>Bacillota</taxon>
        <taxon>Bacilli</taxon>
        <taxon>Bacillales</taxon>
        <taxon>Bacillaceae</taxon>
        <taxon>Ornithinibacillus</taxon>
    </lineage>
</organism>
<dbReference type="RefSeq" id="WP_345826164.1">
    <property type="nucleotide sequence ID" value="NZ_JBDIML010000006.1"/>
</dbReference>
<feature type="domain" description="YhfM-like" evidence="3">
    <location>
        <begin position="27"/>
        <end position="126"/>
    </location>
</feature>
<evidence type="ECO:0000256" key="2">
    <source>
        <dbReference type="SAM" id="SignalP"/>
    </source>
</evidence>
<accession>A0ABU9XK66</accession>
<reference evidence="4 5" key="1">
    <citation type="submission" date="2024-05" db="EMBL/GenBank/DDBJ databases">
        <authorList>
            <person name="Haq I."/>
            <person name="Ullah Z."/>
            <person name="Ahmad R."/>
            <person name="Li M."/>
            <person name="Tong Y."/>
        </authorList>
    </citation>
    <scope>NUCLEOTIDE SEQUENCE [LARGE SCALE GENOMIC DNA]</scope>
    <source>
        <strain evidence="4 5">16A2E</strain>
    </source>
</reference>
<protein>
    <recommendedName>
        <fullName evidence="3">YhfM-like domain-containing protein</fullName>
    </recommendedName>
</protein>
<keyword evidence="5" id="KW-1185">Reference proteome</keyword>
<keyword evidence="1" id="KW-0812">Transmembrane</keyword>
<evidence type="ECO:0000313" key="5">
    <source>
        <dbReference type="Proteomes" id="UP001444625"/>
    </source>
</evidence>
<evidence type="ECO:0000259" key="3">
    <source>
        <dbReference type="Pfam" id="PF26353"/>
    </source>
</evidence>
<keyword evidence="1" id="KW-1133">Transmembrane helix</keyword>
<name>A0ABU9XK66_9BACI</name>
<keyword evidence="1" id="KW-0472">Membrane</keyword>
<evidence type="ECO:0000256" key="1">
    <source>
        <dbReference type="SAM" id="Phobius"/>
    </source>
</evidence>
<dbReference type="Proteomes" id="UP001444625">
    <property type="component" value="Unassembled WGS sequence"/>
</dbReference>
<dbReference type="PROSITE" id="PS51257">
    <property type="entry name" value="PROKAR_LIPOPROTEIN"/>
    <property type="match status" value="1"/>
</dbReference>
<proteinExistence type="predicted"/>
<feature type="signal peptide" evidence="2">
    <location>
        <begin position="1"/>
        <end position="23"/>
    </location>
</feature>